<name>A0A5C7IAR2_9ROSI</name>
<dbReference type="InterPro" id="IPR032675">
    <property type="entry name" value="LRR_dom_sf"/>
</dbReference>
<dbReference type="Gene3D" id="3.80.10.10">
    <property type="entry name" value="Ribonuclease Inhibitor"/>
    <property type="match status" value="2"/>
</dbReference>
<dbReference type="Pfam" id="PF23598">
    <property type="entry name" value="LRR_14"/>
    <property type="match status" value="1"/>
</dbReference>
<protein>
    <submittedName>
        <fullName evidence="5">Uncharacterized protein</fullName>
    </submittedName>
</protein>
<dbReference type="PROSITE" id="PS51450">
    <property type="entry name" value="LRR"/>
    <property type="match status" value="1"/>
</dbReference>
<dbReference type="SMART" id="SM00369">
    <property type="entry name" value="LRR_TYP"/>
    <property type="match status" value="3"/>
</dbReference>
<keyword evidence="2" id="KW-0677">Repeat</keyword>
<dbReference type="Proteomes" id="UP000323000">
    <property type="component" value="Chromosome 3"/>
</dbReference>
<keyword evidence="6" id="KW-1185">Reference proteome</keyword>
<dbReference type="SUPFAM" id="SSF52058">
    <property type="entry name" value="L domain-like"/>
    <property type="match status" value="1"/>
</dbReference>
<evidence type="ECO:0000256" key="1">
    <source>
        <dbReference type="ARBA" id="ARBA00022614"/>
    </source>
</evidence>
<dbReference type="InterPro" id="IPR003591">
    <property type="entry name" value="Leu-rich_rpt_typical-subtyp"/>
</dbReference>
<evidence type="ECO:0000259" key="4">
    <source>
        <dbReference type="Pfam" id="PF23598"/>
    </source>
</evidence>
<sequence length="594" mass="67493">MLNKPKERILRLNGKSISSMSNLMLLKLSNVDVSEDQIYLSNSLRFFKWHGCPLKNLPSNFEAQNLFELNLCCSQIKYIWTGEKAFPKLKTIKLSNSYNLIETPDFTKVPNLEMLDLKGCTRLRKVHESVGVLKSLIVLNLEGCNSLQSFPSNLFGLKSLKNLNLQGCSKLDKLPENLGELEGLEELDVGGTAIMQVPSSIARLANLQKLSFRKCNSQPWWSSYLLRTNTRCLVLPSLTGLRSLKILNISECNLLEGTLPNDLDSLCSLEELNLSKNKFISLPESIKQLSKLEILCLEDCQQLRSLPELPSNILFVGAEGCHSLEDVSLRGCTSPAIALHLFNCPKLIQNRGHQENNLAVMLLKQRLQQWGNCLSDQFHISIPGNEIPEWFSYRSDENSLKIGLPPNWLNDEFMGIAMCGVFTLDHKDSVGSEIGADCSINIMGESYMFYFALHSFTTFEYDHLWLAYLPREQFEHDRSVTTLESTIFELVSTSTCIHAQFSVTGGVGLNSKAIKSGIRLVYKRDIECCEDDLPATDGSIIHQHHNCSTFSFSRRRFFMPDKLECSYFRQYSDNYRRFEHGISHRYPHKSQLLL</sequence>
<organism evidence="5 6">
    <name type="scientific">Acer yangbiense</name>
    <dbReference type="NCBI Taxonomy" id="1000413"/>
    <lineage>
        <taxon>Eukaryota</taxon>
        <taxon>Viridiplantae</taxon>
        <taxon>Streptophyta</taxon>
        <taxon>Embryophyta</taxon>
        <taxon>Tracheophyta</taxon>
        <taxon>Spermatophyta</taxon>
        <taxon>Magnoliopsida</taxon>
        <taxon>eudicotyledons</taxon>
        <taxon>Gunneridae</taxon>
        <taxon>Pentapetalae</taxon>
        <taxon>rosids</taxon>
        <taxon>malvids</taxon>
        <taxon>Sapindales</taxon>
        <taxon>Sapindaceae</taxon>
        <taxon>Hippocastanoideae</taxon>
        <taxon>Acereae</taxon>
        <taxon>Acer</taxon>
    </lineage>
</organism>
<dbReference type="InterPro" id="IPR045344">
    <property type="entry name" value="C-JID"/>
</dbReference>
<dbReference type="InterPro" id="IPR044974">
    <property type="entry name" value="Disease_R_plants"/>
</dbReference>
<dbReference type="InterPro" id="IPR055414">
    <property type="entry name" value="LRR_R13L4/SHOC2-like"/>
</dbReference>
<evidence type="ECO:0000259" key="3">
    <source>
        <dbReference type="Pfam" id="PF20160"/>
    </source>
</evidence>
<comment type="caution">
    <text evidence="5">The sequence shown here is derived from an EMBL/GenBank/DDBJ whole genome shotgun (WGS) entry which is preliminary data.</text>
</comment>
<dbReference type="AlphaFoldDB" id="A0A5C7IAR2"/>
<proteinExistence type="predicted"/>
<dbReference type="EMBL" id="VAHF01000003">
    <property type="protein sequence ID" value="TXG65829.1"/>
    <property type="molecule type" value="Genomic_DNA"/>
</dbReference>
<keyword evidence="1" id="KW-0433">Leucine-rich repeat</keyword>
<evidence type="ECO:0000313" key="6">
    <source>
        <dbReference type="Proteomes" id="UP000323000"/>
    </source>
</evidence>
<evidence type="ECO:0000313" key="5">
    <source>
        <dbReference type="EMBL" id="TXG65829.1"/>
    </source>
</evidence>
<feature type="domain" description="Disease resistance R13L4/SHOC-2-like LRR" evidence="4">
    <location>
        <begin position="134"/>
        <end position="219"/>
    </location>
</feature>
<reference evidence="6" key="1">
    <citation type="journal article" date="2019" name="Gigascience">
        <title>De novo genome assembly of the endangered Acer yangbiense, a plant species with extremely small populations endemic to Yunnan Province, China.</title>
        <authorList>
            <person name="Yang J."/>
            <person name="Wariss H.M."/>
            <person name="Tao L."/>
            <person name="Zhang R."/>
            <person name="Yun Q."/>
            <person name="Hollingsworth P."/>
            <person name="Dao Z."/>
            <person name="Luo G."/>
            <person name="Guo H."/>
            <person name="Ma Y."/>
            <person name="Sun W."/>
        </authorList>
    </citation>
    <scope>NUCLEOTIDE SEQUENCE [LARGE SCALE GENOMIC DNA]</scope>
    <source>
        <strain evidence="6">cv. Malutang</strain>
    </source>
</reference>
<dbReference type="InterPro" id="IPR001611">
    <property type="entry name" value="Leu-rich_rpt"/>
</dbReference>
<accession>A0A5C7IAR2</accession>
<dbReference type="GO" id="GO:0006952">
    <property type="term" value="P:defense response"/>
    <property type="evidence" value="ECO:0007669"/>
    <property type="project" value="InterPro"/>
</dbReference>
<feature type="domain" description="C-JID" evidence="3">
    <location>
        <begin position="382"/>
        <end position="527"/>
    </location>
</feature>
<dbReference type="PANTHER" id="PTHR11017:SF510">
    <property type="entry name" value="ADP-RIBOSYL CYCLASE_CYCLIC ADP-RIBOSE HYDROLASE"/>
    <property type="match status" value="1"/>
</dbReference>
<gene>
    <name evidence="5" type="ORF">EZV62_007104</name>
</gene>
<dbReference type="OrthoDB" id="1733683at2759"/>
<dbReference type="Pfam" id="PF20160">
    <property type="entry name" value="C-JID"/>
    <property type="match status" value="1"/>
</dbReference>
<dbReference type="PANTHER" id="PTHR11017">
    <property type="entry name" value="LEUCINE-RICH REPEAT-CONTAINING PROTEIN"/>
    <property type="match status" value="1"/>
</dbReference>
<evidence type="ECO:0000256" key="2">
    <source>
        <dbReference type="ARBA" id="ARBA00022737"/>
    </source>
</evidence>
<dbReference type="Pfam" id="PF00560">
    <property type="entry name" value="LRR_1"/>
    <property type="match status" value="2"/>
</dbReference>